<dbReference type="SUPFAM" id="SSF52151">
    <property type="entry name" value="FabD/lysophospholipase-like"/>
    <property type="match status" value="1"/>
</dbReference>
<dbReference type="CDD" id="cd00833">
    <property type="entry name" value="PKS"/>
    <property type="match status" value="1"/>
</dbReference>
<dbReference type="Gene3D" id="3.40.50.720">
    <property type="entry name" value="NAD(P)-binding Rossmann-like Domain"/>
    <property type="match status" value="2"/>
</dbReference>
<dbReference type="Gene3D" id="3.10.129.110">
    <property type="entry name" value="Polyketide synthase dehydratase"/>
    <property type="match status" value="1"/>
</dbReference>
<dbReference type="InterPro" id="IPR042104">
    <property type="entry name" value="PKS_dehydratase_sf"/>
</dbReference>
<dbReference type="GO" id="GO:0004312">
    <property type="term" value="F:fatty acid synthase activity"/>
    <property type="evidence" value="ECO:0007669"/>
    <property type="project" value="TreeGrafter"/>
</dbReference>
<dbReference type="Pfam" id="PF16197">
    <property type="entry name" value="KAsynt_C_assoc"/>
    <property type="match status" value="1"/>
</dbReference>
<dbReference type="SMART" id="SM00822">
    <property type="entry name" value="PKS_KR"/>
    <property type="match status" value="1"/>
</dbReference>
<evidence type="ECO:0000256" key="6">
    <source>
        <dbReference type="ARBA" id="ARBA00023268"/>
    </source>
</evidence>
<keyword evidence="5" id="KW-0560">Oxidoreductase</keyword>
<feature type="non-terminal residue" evidence="12">
    <location>
        <position position="1"/>
    </location>
</feature>
<dbReference type="GO" id="GO:0016491">
    <property type="term" value="F:oxidoreductase activity"/>
    <property type="evidence" value="ECO:0007669"/>
    <property type="project" value="UniProtKB-KW"/>
</dbReference>
<dbReference type="Gene3D" id="3.40.50.150">
    <property type="entry name" value="Vaccinia Virus protein VP39"/>
    <property type="match status" value="1"/>
</dbReference>
<feature type="domain" description="PKS/mFAS DH" evidence="11">
    <location>
        <begin position="881"/>
        <end position="1207"/>
    </location>
</feature>
<dbReference type="Pfam" id="PF00107">
    <property type="entry name" value="ADH_zinc_N"/>
    <property type="match status" value="1"/>
</dbReference>
<evidence type="ECO:0000256" key="1">
    <source>
        <dbReference type="ARBA" id="ARBA00022450"/>
    </source>
</evidence>
<dbReference type="Gene3D" id="3.30.70.3290">
    <property type="match status" value="1"/>
</dbReference>
<dbReference type="SMART" id="SM00825">
    <property type="entry name" value="PKS_KS"/>
    <property type="match status" value="1"/>
</dbReference>
<dbReference type="SMART" id="SM00823">
    <property type="entry name" value="PKS_PP"/>
    <property type="match status" value="1"/>
</dbReference>
<dbReference type="InterPro" id="IPR013154">
    <property type="entry name" value="ADH-like_N"/>
</dbReference>
<dbReference type="InterPro" id="IPR020807">
    <property type="entry name" value="PKS_DH"/>
</dbReference>
<feature type="active site" description="Proton donor; for dehydratase activity" evidence="8">
    <location>
        <position position="1119"/>
    </location>
</feature>
<evidence type="ECO:0000256" key="2">
    <source>
        <dbReference type="ARBA" id="ARBA00022553"/>
    </source>
</evidence>
<dbReference type="SUPFAM" id="SSF55048">
    <property type="entry name" value="Probable ACP-binding domain of malonyl-CoA ACP transacylase"/>
    <property type="match status" value="1"/>
</dbReference>
<dbReference type="EMBL" id="MU842897">
    <property type="protein sequence ID" value="KAK2027337.1"/>
    <property type="molecule type" value="Genomic_DNA"/>
</dbReference>
<dbReference type="InterPro" id="IPR014043">
    <property type="entry name" value="Acyl_transferase_dom"/>
</dbReference>
<dbReference type="InterPro" id="IPR049551">
    <property type="entry name" value="PKS_DH_C"/>
</dbReference>
<dbReference type="PANTHER" id="PTHR43775">
    <property type="entry name" value="FATTY ACID SYNTHASE"/>
    <property type="match status" value="1"/>
</dbReference>
<dbReference type="Gene3D" id="1.10.1200.10">
    <property type="entry name" value="ACP-like"/>
    <property type="match status" value="1"/>
</dbReference>
<keyword evidence="2" id="KW-0597">Phosphoprotein</keyword>
<feature type="region of interest" description="C-terminal hotdog fold" evidence="8">
    <location>
        <begin position="1050"/>
        <end position="1207"/>
    </location>
</feature>
<dbReference type="SUPFAM" id="SSF47336">
    <property type="entry name" value="ACP-like"/>
    <property type="match status" value="1"/>
</dbReference>
<gene>
    <name evidence="12" type="ORF">LX32DRAFT_722545</name>
</gene>
<dbReference type="InterPro" id="IPR018201">
    <property type="entry name" value="Ketoacyl_synth_AS"/>
</dbReference>
<dbReference type="Pfam" id="PF14765">
    <property type="entry name" value="PS-DH"/>
    <property type="match status" value="1"/>
</dbReference>
<dbReference type="PROSITE" id="PS00606">
    <property type="entry name" value="KS3_1"/>
    <property type="match status" value="1"/>
</dbReference>
<dbReference type="Gene3D" id="3.90.180.10">
    <property type="entry name" value="Medium-chain alcohol dehydrogenases, catalytic domain"/>
    <property type="match status" value="1"/>
</dbReference>
<dbReference type="Pfam" id="PF21089">
    <property type="entry name" value="PKS_DH_N"/>
    <property type="match status" value="1"/>
</dbReference>
<feature type="domain" description="Carrier" evidence="9">
    <location>
        <begin position="2239"/>
        <end position="2316"/>
    </location>
</feature>
<feature type="domain" description="Ketosynthase family 3 (KS3)" evidence="10">
    <location>
        <begin position="1"/>
        <end position="362"/>
    </location>
</feature>
<dbReference type="InterPro" id="IPR057326">
    <property type="entry name" value="KR_dom"/>
</dbReference>
<dbReference type="InterPro" id="IPR001227">
    <property type="entry name" value="Ac_transferase_dom_sf"/>
</dbReference>
<dbReference type="InterPro" id="IPR011032">
    <property type="entry name" value="GroES-like_sf"/>
</dbReference>
<dbReference type="Gene3D" id="3.40.366.10">
    <property type="entry name" value="Malonyl-Coenzyme A Acyl Carrier Protein, domain 2"/>
    <property type="match status" value="1"/>
</dbReference>
<dbReference type="InterPro" id="IPR020841">
    <property type="entry name" value="PKS_Beta-ketoAc_synthase_dom"/>
</dbReference>
<dbReference type="InterPro" id="IPR013149">
    <property type="entry name" value="ADH-like_C"/>
</dbReference>
<dbReference type="Pfam" id="PF02801">
    <property type="entry name" value="Ketoacyl-synt_C"/>
    <property type="match status" value="1"/>
</dbReference>
<dbReference type="Pfam" id="PF08659">
    <property type="entry name" value="KR"/>
    <property type="match status" value="1"/>
</dbReference>
<dbReference type="SUPFAM" id="SSF53901">
    <property type="entry name" value="Thiolase-like"/>
    <property type="match status" value="1"/>
</dbReference>
<keyword evidence="1" id="KW-0596">Phosphopantetheine</keyword>
<evidence type="ECO:0000313" key="13">
    <source>
        <dbReference type="Proteomes" id="UP001232148"/>
    </source>
</evidence>
<dbReference type="InterPro" id="IPR014031">
    <property type="entry name" value="Ketoacyl_synth_C"/>
</dbReference>
<dbReference type="Proteomes" id="UP001232148">
    <property type="component" value="Unassembled WGS sequence"/>
</dbReference>
<comment type="caution">
    <text evidence="12">The sequence shown here is derived from an EMBL/GenBank/DDBJ whole genome shotgun (WGS) entry which is preliminary data.</text>
</comment>
<dbReference type="InterPro" id="IPR006162">
    <property type="entry name" value="Ppantetheine_attach_site"/>
</dbReference>
<feature type="region of interest" description="N-terminal hotdog fold" evidence="8">
    <location>
        <begin position="881"/>
        <end position="1021"/>
    </location>
</feature>
<evidence type="ECO:0000256" key="7">
    <source>
        <dbReference type="ARBA" id="ARBA00023315"/>
    </source>
</evidence>
<dbReference type="GO" id="GO:0004315">
    <property type="term" value="F:3-oxoacyl-[acyl-carrier-protein] synthase activity"/>
    <property type="evidence" value="ECO:0007669"/>
    <property type="project" value="InterPro"/>
</dbReference>
<keyword evidence="3" id="KW-0808">Transferase</keyword>
<dbReference type="GO" id="GO:0006633">
    <property type="term" value="P:fatty acid biosynthetic process"/>
    <property type="evidence" value="ECO:0007669"/>
    <property type="project" value="InterPro"/>
</dbReference>
<dbReference type="Pfam" id="PF08240">
    <property type="entry name" value="ADH_N"/>
    <property type="match status" value="1"/>
</dbReference>
<dbReference type="InterPro" id="IPR016036">
    <property type="entry name" value="Malonyl_transacylase_ACP-bd"/>
</dbReference>
<keyword evidence="13" id="KW-1185">Reference proteome</keyword>
<evidence type="ECO:0000256" key="8">
    <source>
        <dbReference type="PROSITE-ProRule" id="PRU01363"/>
    </source>
</evidence>
<dbReference type="InterPro" id="IPR049900">
    <property type="entry name" value="PKS_mFAS_DH"/>
</dbReference>
<evidence type="ECO:0000259" key="9">
    <source>
        <dbReference type="PROSITE" id="PS50075"/>
    </source>
</evidence>
<keyword evidence="4" id="KW-0521">NADP</keyword>
<dbReference type="SMART" id="SM00826">
    <property type="entry name" value="PKS_DH"/>
    <property type="match status" value="1"/>
</dbReference>
<dbReference type="Gene3D" id="3.40.47.10">
    <property type="match status" value="1"/>
</dbReference>
<dbReference type="InterPro" id="IPR050091">
    <property type="entry name" value="PKS_NRPS_Biosynth_Enz"/>
</dbReference>
<dbReference type="InterPro" id="IPR016039">
    <property type="entry name" value="Thiolase-like"/>
</dbReference>
<name>A0AAD9HG34_9PEZI</name>
<sequence length="2325" mass="253553">LKANVKAFDAPFFAMTPAEAANLDPQQRMLLECVYTAMENAGYTMADMHNSLTGMYVGSFMWDFRDLLIKDVDVPMTYTACGTIASTLAGRVSWFYGLRGPALSVDTACSSSMVALHQAVVGLKSRDCNIAIACGTNLLLTPEMGLELNGLGVLDPAGASKSFDKSANGYGRGEGIAAVVLKRLSDAIRDGDTIRAVIRNTGCNHDGHSPGLTAPSKEAQAELMRLTYAQAQLDPSETRFFEAHGTGTNVGDPTEASAISEMFTPYRSAEEPLIIGALKSNIGHTEGNSGIASFIKGVLCVERGIIPANAWFEEKNPRIPDEWNLHFPTKSIPWPKTKSGVRRVSINSFGISGTNAHVVIDDALTCLKELNYVAPHRTVEVPRLPDPSCNQMTPVINGTHFAPQLFVLSSQDQDGIPRICNVYKEYLPTMTESLYNLSYTLATKRSRFHWRTAVVASSGKELEDILSESQPATRAVAEPGLGFVFTGQGAQWARMGHGLMQHSPYRESLESADAYLKTLGCEWSIIDELSKKAQGSRINDAEFSQTLCTAVQVALVDLLADWGVQVRAAAGHSSGEIAAAYSAGAISKESAWRIAYWRGKLSAKLARSPEQPKGTMAAVGLSLEKTLEYIDRVNKSGFESVGKLAVACMNSKTSHTVSGDVAQIDALVQMLNEESIFARKLKVEMAYHSRLMDPISKQYANCIGEIQPGSPIGKSSNVQFFSSAFGSHIQHSKLRDAAYWTTNLTSPVRFNESMTAMFQAQTGVDGEGSQSALVTDIIEIGPHPALQGPLRNINDDVRGSAGVKYHHVLKRGEPDLQVIMEGVGSLFTRGIELDLVKVNHIDGVQPSMMIDLPRYPFNHTREYWYECRLSRNFRFRPYPRHELLGAPVNDWDGQHDAIWRNWIRLSENPWVEHHTISGSVLYPAAGMLVMAIEGCKQLTERSSPEKKIKGIRFREVSFHSALQVPNDAMGVESHLYLRPVKQAALESKPSAWREFQVCTAQDDDQWREHCCGQVLVEFEEAASAVDGGLEDEAFKAHCQARIDDAQQRCKTKGTSDKIYQAWQDVGLVFGPTFQTVADFAVDHESGITLGKVKPTVPLLKTMMPKEYLQPHLIHPTTLDGALQVCLIPLVSNPAKKQKSPIVLSFMDELWHLMSCTAVDSNTKQPMIRVSGCIVTEVDGNDDSTSVHDPRHRAWNVDYKPDPVFVGAEKAEKVFEGATGFHKYLDTLAHKNPSMKFLDVSNGSCTATKKVLSTLDHRYAQYDLVNSSSSFLDEVQTSISEEGDVQYKVVDVKADPASQGLELASYDVILAPVAAIPNTDIDGVLGRLLTLLKPEGKFVLTEARSKAMAKIWGACLTRNGFAGVDAVLGDQGSLVLISSAPPHERSNGVLASGTYYVVGDIPSDAQRLVAERLASCLVEKGMAAKTATIEEYAQLTAEASQDEVSKSTCILLTELQTPLLASASEEVLAAIKTMTAGKRLLWVTKGESPETALVNGFAATIRLERPELEFVTIAFQPQESADTVADRIFEIDQSMSSSKGPYETSYKVVDGSITIPRLVEATAVTRHIKQIPNDAISEVAFGANPSRPLRLQIQHVGLLSSLRFTDDHLYATPLQASEVEFQTMATAVNFKDLAVMLGKIQETPVGLEAAGIVTRVGSGVTRFKPGDRVFGFTFNGAFSTYGRGAEGTLAKVPENLSFAEAAVIPIVYTTAYACLYDIGGLDKRTRRGRKPTVLIHAAAGGVGQAAIQLAQREGAEIFATVGSLEKRDFLEKTYELPRDHIFSSRDLTFKDGIIRMTGGRGVDIIINSLSGDTLRATWDIVAPFGSFAEIGLSDIESRSRISMGTFARGVRFESLELNYMRQTDSERLDDLFERAVESVIGKDLQRKTPITRYPVSKMQDAMRFMQSGKHIGKILVECNHDDVVQVVERSRPAAKFTADATYVVSGGFGGLGIEIIRWMVQQGARNVIVTSRKGPVDESAKALIADLQGNGVNIVTPCCDITDKKALEEVMVLALSNMPPVRGCIQASTVLRDNVFNSMTADEWHGAVNVKVAGSKNLWEVLNSLENSTSTLDFFVMLSSLTAVTGNTGQSNYSAGNAYQDAMAKHLSSQGHNVVALNAPVMSDAGMVAVRPMLREYLLSIGWAYMSVGELLNTLDYYCRPANPGQGTEMRTKAAQVVPMLWLPKYSADEGAEQPTWQHESMYSHLVLHGGHGGNSLPGKQGSGKRSTADLIAASESPEQVEQIVLDAFLAQLSRILSYELVDLDPSRPLNAYGVDSLVAVELRVWMTKEIGADISVFELTSGQRISQLAAKAAASSRFIPNLKEE</sequence>
<dbReference type="InterPro" id="IPR009081">
    <property type="entry name" value="PP-bd_ACP"/>
</dbReference>
<dbReference type="InterPro" id="IPR036736">
    <property type="entry name" value="ACP-like_sf"/>
</dbReference>
<dbReference type="Pfam" id="PF23114">
    <property type="entry name" value="NAD-bd_HRPKS_sdrA"/>
    <property type="match status" value="1"/>
</dbReference>
<dbReference type="SUPFAM" id="SSF53335">
    <property type="entry name" value="S-adenosyl-L-methionine-dependent methyltransferases"/>
    <property type="match status" value="1"/>
</dbReference>
<dbReference type="GO" id="GO:0030639">
    <property type="term" value="P:polyketide biosynthetic process"/>
    <property type="evidence" value="ECO:0007669"/>
    <property type="project" value="UniProtKB-ARBA"/>
</dbReference>
<dbReference type="InterPro" id="IPR016035">
    <property type="entry name" value="Acyl_Trfase/lysoPLipase"/>
</dbReference>
<dbReference type="InterPro" id="IPR014030">
    <property type="entry name" value="Ketoacyl_synth_N"/>
</dbReference>
<reference evidence="12" key="1">
    <citation type="submission" date="2021-06" db="EMBL/GenBank/DDBJ databases">
        <title>Comparative genomics, transcriptomics and evolutionary studies reveal genomic signatures of adaptation to plant cell wall in hemibiotrophic fungi.</title>
        <authorList>
            <consortium name="DOE Joint Genome Institute"/>
            <person name="Baroncelli R."/>
            <person name="Diaz J.F."/>
            <person name="Benocci T."/>
            <person name="Peng M."/>
            <person name="Battaglia E."/>
            <person name="Haridas S."/>
            <person name="Andreopoulos W."/>
            <person name="Labutti K."/>
            <person name="Pangilinan J."/>
            <person name="Floch G.L."/>
            <person name="Makela M.R."/>
            <person name="Henrissat B."/>
            <person name="Grigoriev I.V."/>
            <person name="Crouch J.A."/>
            <person name="De Vries R.P."/>
            <person name="Sukno S.A."/>
            <person name="Thon M.R."/>
        </authorList>
    </citation>
    <scope>NUCLEOTIDE SEQUENCE</scope>
    <source>
        <strain evidence="12">MAFF235873</strain>
    </source>
</reference>
<dbReference type="InterPro" id="IPR013968">
    <property type="entry name" value="PKS_KR"/>
</dbReference>
<proteinExistence type="predicted"/>
<dbReference type="SUPFAM" id="SSF51735">
    <property type="entry name" value="NAD(P)-binding Rossmann-fold domains"/>
    <property type="match status" value="2"/>
</dbReference>
<feature type="active site" description="Proton acceptor; for dehydratase activity" evidence="8">
    <location>
        <position position="914"/>
    </location>
</feature>
<evidence type="ECO:0000259" key="10">
    <source>
        <dbReference type="PROSITE" id="PS52004"/>
    </source>
</evidence>
<dbReference type="SMART" id="SM00829">
    <property type="entry name" value="PKS_ER"/>
    <property type="match status" value="1"/>
</dbReference>
<dbReference type="PANTHER" id="PTHR43775:SF29">
    <property type="entry name" value="ASPERFURANONE POLYKETIDE SYNTHASE AFOG-RELATED"/>
    <property type="match status" value="1"/>
</dbReference>
<protein>
    <submittedName>
        <fullName evidence="12">Mycocerosic acid synthase</fullName>
    </submittedName>
</protein>
<dbReference type="GO" id="GO:0031177">
    <property type="term" value="F:phosphopantetheine binding"/>
    <property type="evidence" value="ECO:0007669"/>
    <property type="project" value="InterPro"/>
</dbReference>
<dbReference type="PROSITE" id="PS52019">
    <property type="entry name" value="PKS_MFAS_DH"/>
    <property type="match status" value="1"/>
</dbReference>
<dbReference type="Pfam" id="PF00698">
    <property type="entry name" value="Acyl_transf_1"/>
    <property type="match status" value="1"/>
</dbReference>
<dbReference type="PROSITE" id="PS00012">
    <property type="entry name" value="PHOSPHOPANTETHEINE"/>
    <property type="match status" value="1"/>
</dbReference>
<dbReference type="InterPro" id="IPR020843">
    <property type="entry name" value="ER"/>
</dbReference>
<dbReference type="Pfam" id="PF00109">
    <property type="entry name" value="ketoacyl-synt"/>
    <property type="match status" value="1"/>
</dbReference>
<organism evidence="12 13">
    <name type="scientific">Colletotrichum zoysiae</name>
    <dbReference type="NCBI Taxonomy" id="1216348"/>
    <lineage>
        <taxon>Eukaryota</taxon>
        <taxon>Fungi</taxon>
        <taxon>Dikarya</taxon>
        <taxon>Ascomycota</taxon>
        <taxon>Pezizomycotina</taxon>
        <taxon>Sordariomycetes</taxon>
        <taxon>Hypocreomycetidae</taxon>
        <taxon>Glomerellales</taxon>
        <taxon>Glomerellaceae</taxon>
        <taxon>Colletotrichum</taxon>
        <taxon>Colletotrichum graminicola species complex</taxon>
    </lineage>
</organism>
<evidence type="ECO:0000256" key="3">
    <source>
        <dbReference type="ARBA" id="ARBA00022679"/>
    </source>
</evidence>
<dbReference type="CDD" id="cd08954">
    <property type="entry name" value="KR_1_FAS_SDR_x"/>
    <property type="match status" value="1"/>
</dbReference>
<accession>A0AAD9HG34</accession>
<evidence type="ECO:0000259" key="11">
    <source>
        <dbReference type="PROSITE" id="PS52019"/>
    </source>
</evidence>
<dbReference type="InterPro" id="IPR036291">
    <property type="entry name" value="NAD(P)-bd_dom_sf"/>
</dbReference>
<dbReference type="InterPro" id="IPR049552">
    <property type="entry name" value="PKS_DH_N"/>
</dbReference>
<dbReference type="InterPro" id="IPR029063">
    <property type="entry name" value="SAM-dependent_MTases_sf"/>
</dbReference>
<evidence type="ECO:0000313" key="12">
    <source>
        <dbReference type="EMBL" id="KAK2027337.1"/>
    </source>
</evidence>
<dbReference type="PROSITE" id="PS50075">
    <property type="entry name" value="CARRIER"/>
    <property type="match status" value="1"/>
</dbReference>
<dbReference type="SMART" id="SM00827">
    <property type="entry name" value="PKS_AT"/>
    <property type="match status" value="1"/>
</dbReference>
<dbReference type="Pfam" id="PF23297">
    <property type="entry name" value="ACP_SdgA_C"/>
    <property type="match status" value="1"/>
</dbReference>
<dbReference type="InterPro" id="IPR056501">
    <property type="entry name" value="NAD-bd_HRPKS_sdrA"/>
</dbReference>
<evidence type="ECO:0000256" key="4">
    <source>
        <dbReference type="ARBA" id="ARBA00022857"/>
    </source>
</evidence>
<keyword evidence="6" id="KW-0511">Multifunctional enzyme</keyword>
<keyword evidence="7" id="KW-0012">Acyltransferase</keyword>
<dbReference type="SUPFAM" id="SSF50129">
    <property type="entry name" value="GroES-like"/>
    <property type="match status" value="1"/>
</dbReference>
<dbReference type="InterPro" id="IPR032821">
    <property type="entry name" value="PKS_assoc"/>
</dbReference>
<evidence type="ECO:0000256" key="5">
    <source>
        <dbReference type="ARBA" id="ARBA00023002"/>
    </source>
</evidence>
<dbReference type="CDD" id="cd05195">
    <property type="entry name" value="enoyl_red"/>
    <property type="match status" value="1"/>
</dbReference>
<dbReference type="PROSITE" id="PS52004">
    <property type="entry name" value="KS3_2"/>
    <property type="match status" value="1"/>
</dbReference>
<dbReference type="InterPro" id="IPR020806">
    <property type="entry name" value="PKS_PP-bd"/>
</dbReference>